<dbReference type="GO" id="GO:0016020">
    <property type="term" value="C:membrane"/>
    <property type="evidence" value="ECO:0007669"/>
    <property type="project" value="InterPro"/>
</dbReference>
<accession>A0A3P5YM03</accession>
<keyword evidence="5" id="KW-0812">Transmembrane</keyword>
<dbReference type="AlphaFoldDB" id="A0A3P5YM03"/>
<dbReference type="Proteomes" id="UP000694005">
    <property type="component" value="Chromosome A06"/>
</dbReference>
<keyword evidence="2" id="KW-0633">Potassium transport</keyword>
<sequence length="152" mass="17140">MSKVFQLFSPPFVQKHFVHRHDVTCNIGMMSLAAIRLEWHTFGTLSFLADTFIFLYVGMDALDIDKWRIVRDSLGTSFAVSSILIALLMLGRAAFVFPLSFLPNLAKKNQSEKINFKMQLYSFMRPVFGGRGFGPFVSSSPTERDPPGLRGV</sequence>
<evidence type="ECO:0000256" key="3">
    <source>
        <dbReference type="ARBA" id="ARBA00022958"/>
    </source>
</evidence>
<evidence type="ECO:0000256" key="2">
    <source>
        <dbReference type="ARBA" id="ARBA00022538"/>
    </source>
</evidence>
<dbReference type="EMBL" id="LS974622">
    <property type="protein sequence ID" value="CAG7872288.1"/>
    <property type="molecule type" value="Genomic_DNA"/>
</dbReference>
<proteinExistence type="predicted"/>
<evidence type="ECO:0000256" key="4">
    <source>
        <dbReference type="ARBA" id="ARBA00023065"/>
    </source>
</evidence>
<dbReference type="EMBL" id="LR031569">
    <property type="protein sequence ID" value="VDC68149.1"/>
    <property type="molecule type" value="Genomic_DNA"/>
</dbReference>
<dbReference type="GO" id="GO:0006813">
    <property type="term" value="P:potassium ion transport"/>
    <property type="evidence" value="ECO:0007669"/>
    <property type="project" value="UniProtKB-KW"/>
</dbReference>
<reference evidence="7" key="1">
    <citation type="submission" date="2018-11" db="EMBL/GenBank/DDBJ databases">
        <authorList>
            <consortium name="Genoscope - CEA"/>
            <person name="William W."/>
        </authorList>
    </citation>
    <scope>NUCLEOTIDE SEQUENCE</scope>
</reference>
<dbReference type="PANTHER" id="PTHR10110:SF163">
    <property type="entry name" value="SODIUM_HYDROGEN EXCHANGER 1"/>
    <property type="match status" value="1"/>
</dbReference>
<feature type="transmembrane region" description="Helical" evidence="5">
    <location>
        <begin position="78"/>
        <end position="102"/>
    </location>
</feature>
<dbReference type="InterPro" id="IPR018422">
    <property type="entry name" value="Cation/H_exchanger_CPA1"/>
</dbReference>
<feature type="transmembrane region" description="Helical" evidence="5">
    <location>
        <begin position="39"/>
        <end position="58"/>
    </location>
</feature>
<keyword evidence="5" id="KW-1133">Transmembrane helix</keyword>
<protein>
    <recommendedName>
        <fullName evidence="8">Cation/H+ exchanger domain-containing protein</fullName>
    </recommendedName>
</protein>
<gene>
    <name evidence="7" type="ORF">BRAA06T26689Z</name>
    <name evidence="6" type="ORF">BRAPAZ1V2_A06P45280.2</name>
</gene>
<name>A0A3P5YM03_BRACM</name>
<evidence type="ECO:0000313" key="6">
    <source>
        <dbReference type="EMBL" id="CAG7872288.1"/>
    </source>
</evidence>
<dbReference type="Gramene" id="A06p45280.2_BraZ1">
    <property type="protein sequence ID" value="A06p45280.2_BraZ1.CDS"/>
    <property type="gene ID" value="A06g45280.2_BraZ1"/>
</dbReference>
<keyword evidence="1" id="KW-0813">Transport</keyword>
<dbReference type="PANTHER" id="PTHR10110">
    <property type="entry name" value="SODIUM/HYDROGEN EXCHANGER"/>
    <property type="match status" value="1"/>
</dbReference>
<evidence type="ECO:0000256" key="5">
    <source>
        <dbReference type="SAM" id="Phobius"/>
    </source>
</evidence>
<evidence type="ECO:0000256" key="1">
    <source>
        <dbReference type="ARBA" id="ARBA00022448"/>
    </source>
</evidence>
<evidence type="ECO:0008006" key="8">
    <source>
        <dbReference type="Google" id="ProtNLM"/>
    </source>
</evidence>
<evidence type="ECO:0000313" key="7">
    <source>
        <dbReference type="EMBL" id="VDC68149.1"/>
    </source>
</evidence>
<organism evidence="7">
    <name type="scientific">Brassica campestris</name>
    <name type="common">Field mustard</name>
    <dbReference type="NCBI Taxonomy" id="3711"/>
    <lineage>
        <taxon>Eukaryota</taxon>
        <taxon>Viridiplantae</taxon>
        <taxon>Streptophyta</taxon>
        <taxon>Embryophyta</taxon>
        <taxon>Tracheophyta</taxon>
        <taxon>Spermatophyta</taxon>
        <taxon>Magnoliopsida</taxon>
        <taxon>eudicotyledons</taxon>
        <taxon>Gunneridae</taxon>
        <taxon>Pentapetalae</taxon>
        <taxon>rosids</taxon>
        <taxon>malvids</taxon>
        <taxon>Brassicales</taxon>
        <taxon>Brassicaceae</taxon>
        <taxon>Brassiceae</taxon>
        <taxon>Brassica</taxon>
    </lineage>
</organism>
<keyword evidence="4" id="KW-0406">Ion transport</keyword>
<keyword evidence="5" id="KW-0472">Membrane</keyword>
<keyword evidence="3" id="KW-0630">Potassium</keyword>
<dbReference type="GO" id="GO:0015385">
    <property type="term" value="F:sodium:proton antiporter activity"/>
    <property type="evidence" value="ECO:0007669"/>
    <property type="project" value="InterPro"/>
</dbReference>